<feature type="non-terminal residue" evidence="3">
    <location>
        <position position="1"/>
    </location>
</feature>
<dbReference type="InterPro" id="IPR000679">
    <property type="entry name" value="Znf_GATA"/>
</dbReference>
<dbReference type="Proteomes" id="UP001301958">
    <property type="component" value="Unassembled WGS sequence"/>
</dbReference>
<dbReference type="SUPFAM" id="SSF57716">
    <property type="entry name" value="Glucocorticoid receptor-like (DNA-binding domain)"/>
    <property type="match status" value="1"/>
</dbReference>
<evidence type="ECO:0000256" key="1">
    <source>
        <dbReference type="PROSITE-ProRule" id="PRU00094"/>
    </source>
</evidence>
<proteinExistence type="predicted"/>
<organism evidence="3 4">
    <name type="scientific">Podospora fimiseda</name>
    <dbReference type="NCBI Taxonomy" id="252190"/>
    <lineage>
        <taxon>Eukaryota</taxon>
        <taxon>Fungi</taxon>
        <taxon>Dikarya</taxon>
        <taxon>Ascomycota</taxon>
        <taxon>Pezizomycotina</taxon>
        <taxon>Sordariomycetes</taxon>
        <taxon>Sordariomycetidae</taxon>
        <taxon>Sordariales</taxon>
        <taxon>Podosporaceae</taxon>
        <taxon>Podospora</taxon>
    </lineage>
</organism>
<gene>
    <name evidence="3" type="ORF">QBC38DRAFT_346524</name>
</gene>
<feature type="non-terminal residue" evidence="3">
    <location>
        <position position="172"/>
    </location>
</feature>
<keyword evidence="1" id="KW-0863">Zinc-finger</keyword>
<reference evidence="3" key="1">
    <citation type="journal article" date="2023" name="Mol. Phylogenet. Evol.">
        <title>Genome-scale phylogeny and comparative genomics of the fungal order Sordariales.</title>
        <authorList>
            <person name="Hensen N."/>
            <person name="Bonometti L."/>
            <person name="Westerberg I."/>
            <person name="Brannstrom I.O."/>
            <person name="Guillou S."/>
            <person name="Cros-Aarteil S."/>
            <person name="Calhoun S."/>
            <person name="Haridas S."/>
            <person name="Kuo A."/>
            <person name="Mondo S."/>
            <person name="Pangilinan J."/>
            <person name="Riley R."/>
            <person name="LaButti K."/>
            <person name="Andreopoulos B."/>
            <person name="Lipzen A."/>
            <person name="Chen C."/>
            <person name="Yan M."/>
            <person name="Daum C."/>
            <person name="Ng V."/>
            <person name="Clum A."/>
            <person name="Steindorff A."/>
            <person name="Ohm R.A."/>
            <person name="Martin F."/>
            <person name="Silar P."/>
            <person name="Natvig D.O."/>
            <person name="Lalanne C."/>
            <person name="Gautier V."/>
            <person name="Ament-Velasquez S.L."/>
            <person name="Kruys A."/>
            <person name="Hutchinson M.I."/>
            <person name="Powell A.J."/>
            <person name="Barry K."/>
            <person name="Miller A.N."/>
            <person name="Grigoriev I.V."/>
            <person name="Debuchy R."/>
            <person name="Gladieux P."/>
            <person name="Hiltunen Thoren M."/>
            <person name="Johannesson H."/>
        </authorList>
    </citation>
    <scope>NUCLEOTIDE SEQUENCE</scope>
    <source>
        <strain evidence="3">CBS 990.96</strain>
    </source>
</reference>
<comment type="caution">
    <text evidence="3">The sequence shown here is derived from an EMBL/GenBank/DDBJ whole genome shotgun (WGS) entry which is preliminary data.</text>
</comment>
<dbReference type="Pfam" id="PF00320">
    <property type="entry name" value="GATA"/>
    <property type="match status" value="1"/>
</dbReference>
<evidence type="ECO:0000313" key="3">
    <source>
        <dbReference type="EMBL" id="KAK4226210.1"/>
    </source>
</evidence>
<dbReference type="CDD" id="cd00202">
    <property type="entry name" value="ZnF_GATA"/>
    <property type="match status" value="1"/>
</dbReference>
<feature type="domain" description="GATA-type" evidence="2">
    <location>
        <begin position="131"/>
        <end position="165"/>
    </location>
</feature>
<keyword evidence="1" id="KW-0479">Metal-binding</keyword>
<dbReference type="GO" id="GO:0008270">
    <property type="term" value="F:zinc ion binding"/>
    <property type="evidence" value="ECO:0007669"/>
    <property type="project" value="UniProtKB-KW"/>
</dbReference>
<dbReference type="EMBL" id="MU865352">
    <property type="protein sequence ID" value="KAK4226210.1"/>
    <property type="molecule type" value="Genomic_DNA"/>
</dbReference>
<dbReference type="SMART" id="SM00401">
    <property type="entry name" value="ZnF_GATA"/>
    <property type="match status" value="1"/>
</dbReference>
<dbReference type="AlphaFoldDB" id="A0AAN7BMV0"/>
<dbReference type="PROSITE" id="PS50114">
    <property type="entry name" value="GATA_ZN_FINGER_2"/>
    <property type="match status" value="1"/>
</dbReference>
<dbReference type="PRINTS" id="PR00619">
    <property type="entry name" value="GATAZNFINGER"/>
</dbReference>
<evidence type="ECO:0000313" key="4">
    <source>
        <dbReference type="Proteomes" id="UP001301958"/>
    </source>
</evidence>
<name>A0AAN7BMV0_9PEZI</name>
<keyword evidence="4" id="KW-1185">Reference proteome</keyword>
<keyword evidence="1" id="KW-0862">Zinc</keyword>
<dbReference type="InterPro" id="IPR013088">
    <property type="entry name" value="Znf_NHR/GATA"/>
</dbReference>
<reference evidence="3" key="2">
    <citation type="submission" date="2023-05" db="EMBL/GenBank/DDBJ databases">
        <authorList>
            <consortium name="Lawrence Berkeley National Laboratory"/>
            <person name="Steindorff A."/>
            <person name="Hensen N."/>
            <person name="Bonometti L."/>
            <person name="Westerberg I."/>
            <person name="Brannstrom I.O."/>
            <person name="Guillou S."/>
            <person name="Cros-Aarteil S."/>
            <person name="Calhoun S."/>
            <person name="Haridas S."/>
            <person name="Kuo A."/>
            <person name="Mondo S."/>
            <person name="Pangilinan J."/>
            <person name="Riley R."/>
            <person name="Labutti K."/>
            <person name="Andreopoulos B."/>
            <person name="Lipzen A."/>
            <person name="Chen C."/>
            <person name="Yanf M."/>
            <person name="Daum C."/>
            <person name="Ng V."/>
            <person name="Clum A."/>
            <person name="Ohm R."/>
            <person name="Martin F."/>
            <person name="Silar P."/>
            <person name="Natvig D."/>
            <person name="Lalanne C."/>
            <person name="Gautier V."/>
            <person name="Ament-Velasquez S.L."/>
            <person name="Kruys A."/>
            <person name="Hutchinson M.I."/>
            <person name="Powell A.J."/>
            <person name="Barry K."/>
            <person name="Miller A.N."/>
            <person name="Grigoriev I.V."/>
            <person name="Debuchy R."/>
            <person name="Gladieux P."/>
            <person name="Thoren M.H."/>
            <person name="Johannesson H."/>
        </authorList>
    </citation>
    <scope>NUCLEOTIDE SEQUENCE</scope>
    <source>
        <strain evidence="3">CBS 990.96</strain>
    </source>
</reference>
<evidence type="ECO:0000259" key="2">
    <source>
        <dbReference type="PROSITE" id="PS50114"/>
    </source>
</evidence>
<dbReference type="GO" id="GO:0006355">
    <property type="term" value="P:regulation of DNA-templated transcription"/>
    <property type="evidence" value="ECO:0007669"/>
    <property type="project" value="InterPro"/>
</dbReference>
<sequence length="172" mass="19435">STSTSSLPTSIEELDGESFAFGMEKGFWRIEQGALELLRFTKLFQQHRDNMSDSARASVKPLPKEIDLISMSQLSYGVLRAVDDLRLHHHKAADDQHLRSSNIKARKKRTSRLRKGKGPSIYSTTTAARTAKMSKSCEECFCTNTPVWRSDPMGRTLCNVCGLVYAKRCQKY</sequence>
<dbReference type="GO" id="GO:0043565">
    <property type="term" value="F:sequence-specific DNA binding"/>
    <property type="evidence" value="ECO:0007669"/>
    <property type="project" value="InterPro"/>
</dbReference>
<accession>A0AAN7BMV0</accession>
<protein>
    <recommendedName>
        <fullName evidence="2">GATA-type domain-containing protein</fullName>
    </recommendedName>
</protein>
<dbReference type="Gene3D" id="3.30.50.10">
    <property type="entry name" value="Erythroid Transcription Factor GATA-1, subunit A"/>
    <property type="match status" value="1"/>
</dbReference>